<dbReference type="AlphaFoldDB" id="A0A198AJ46"/>
<dbReference type="SUPFAM" id="SSF52540">
    <property type="entry name" value="P-loop containing nucleoside triphosphate hydrolases"/>
    <property type="match status" value="1"/>
</dbReference>
<keyword evidence="3 8" id="KW-0808">Transferase</keyword>
<evidence type="ECO:0000256" key="3">
    <source>
        <dbReference type="ARBA" id="ARBA00022679"/>
    </source>
</evidence>
<dbReference type="PANTHER" id="PTHR10695:SF46">
    <property type="entry name" value="BIFUNCTIONAL COENZYME A SYNTHASE-RELATED"/>
    <property type="match status" value="1"/>
</dbReference>
<dbReference type="GO" id="GO:0015937">
    <property type="term" value="P:coenzyme A biosynthetic process"/>
    <property type="evidence" value="ECO:0007669"/>
    <property type="project" value="UniProtKB-UniRule"/>
</dbReference>
<comment type="catalytic activity">
    <reaction evidence="8">
        <text>3'-dephospho-CoA + ATP = ADP + CoA + H(+)</text>
        <dbReference type="Rhea" id="RHEA:18245"/>
        <dbReference type="ChEBI" id="CHEBI:15378"/>
        <dbReference type="ChEBI" id="CHEBI:30616"/>
        <dbReference type="ChEBI" id="CHEBI:57287"/>
        <dbReference type="ChEBI" id="CHEBI:57328"/>
        <dbReference type="ChEBI" id="CHEBI:456216"/>
        <dbReference type="EC" id="2.7.1.24"/>
    </reaction>
</comment>
<dbReference type="UniPathway" id="UPA00241">
    <property type="reaction ID" value="UER00356"/>
</dbReference>
<dbReference type="InterPro" id="IPR001977">
    <property type="entry name" value="Depp_CoAkinase"/>
</dbReference>
<dbReference type="EMBL" id="LYPB01000049">
    <property type="protein sequence ID" value="OAS21081.1"/>
    <property type="molecule type" value="Genomic_DNA"/>
</dbReference>
<evidence type="ECO:0000256" key="2">
    <source>
        <dbReference type="ARBA" id="ARBA00022490"/>
    </source>
</evidence>
<keyword evidence="4 8" id="KW-0547">Nucleotide-binding</keyword>
<dbReference type="NCBIfam" id="TIGR00152">
    <property type="entry name" value="dephospho-CoA kinase"/>
    <property type="match status" value="1"/>
</dbReference>
<evidence type="ECO:0000313" key="11">
    <source>
        <dbReference type="Proteomes" id="UP000078454"/>
    </source>
</evidence>
<evidence type="ECO:0000313" key="10">
    <source>
        <dbReference type="EMBL" id="OAS21081.1"/>
    </source>
</evidence>
<sequence>MNIGLTGGIACGKSTVSRMLVSRGALLIDADQIARDVVEPGSPVLEQVAAHFGQAVIGPDGSLQRKKLGEMIFGSPEARKQLEGLLHPPIRARMRELMTLYERDYPTKLVVVDVPLLIESNLVSMFEEIMVVYIPRHMQLQRLMQRDGLSEETAQLRLDAQMSIEEKRKLADIVIDNSGTWEETNMRVELFWVGKGLA</sequence>
<comment type="subcellular location">
    <subcellularLocation>
        <location evidence="8">Cytoplasm</location>
    </subcellularLocation>
</comment>
<accession>A0A198AJ46</accession>
<dbReference type="Gene3D" id="3.40.50.300">
    <property type="entry name" value="P-loop containing nucleotide triphosphate hydrolases"/>
    <property type="match status" value="1"/>
</dbReference>
<dbReference type="PANTHER" id="PTHR10695">
    <property type="entry name" value="DEPHOSPHO-COA KINASE-RELATED"/>
    <property type="match status" value="1"/>
</dbReference>
<keyword evidence="2 8" id="KW-0963">Cytoplasm</keyword>
<dbReference type="RefSeq" id="WP_068662658.1">
    <property type="nucleotide sequence ID" value="NZ_LYPB01000049.1"/>
</dbReference>
<dbReference type="CDD" id="cd02022">
    <property type="entry name" value="DPCK"/>
    <property type="match status" value="1"/>
</dbReference>
<evidence type="ECO:0000256" key="5">
    <source>
        <dbReference type="ARBA" id="ARBA00022777"/>
    </source>
</evidence>
<dbReference type="GO" id="GO:0005524">
    <property type="term" value="F:ATP binding"/>
    <property type="evidence" value="ECO:0007669"/>
    <property type="project" value="UniProtKB-UniRule"/>
</dbReference>
<protein>
    <recommendedName>
        <fullName evidence="8 9">Dephospho-CoA kinase</fullName>
        <ecNumber evidence="8 9">2.7.1.24</ecNumber>
    </recommendedName>
    <alternativeName>
        <fullName evidence="8">Dephosphocoenzyme A kinase</fullName>
    </alternativeName>
</protein>
<evidence type="ECO:0000256" key="7">
    <source>
        <dbReference type="ARBA" id="ARBA00022993"/>
    </source>
</evidence>
<dbReference type="InterPro" id="IPR027417">
    <property type="entry name" value="P-loop_NTPase"/>
</dbReference>
<reference evidence="10 11" key="1">
    <citation type="submission" date="2016-05" db="EMBL/GenBank/DDBJ databases">
        <title>Paenibacillus sp. 1ZS3-15 nov., isolated from the rhizosphere soil.</title>
        <authorList>
            <person name="Zhang X.X."/>
            <person name="Zhang J."/>
        </authorList>
    </citation>
    <scope>NUCLEOTIDE SEQUENCE [LARGE SCALE GENOMIC DNA]</scope>
    <source>
        <strain evidence="10 11">1ZS3-15</strain>
    </source>
</reference>
<comment type="caution">
    <text evidence="10">The sequence shown here is derived from an EMBL/GenBank/DDBJ whole genome shotgun (WGS) entry which is preliminary data.</text>
</comment>
<comment type="pathway">
    <text evidence="8">Cofactor biosynthesis; coenzyme A biosynthesis; CoA from (R)-pantothenate: step 5/5.</text>
</comment>
<name>A0A198AJ46_9BACL</name>
<evidence type="ECO:0000256" key="1">
    <source>
        <dbReference type="ARBA" id="ARBA00009018"/>
    </source>
</evidence>
<keyword evidence="7 8" id="KW-0173">Coenzyme A biosynthesis</keyword>
<evidence type="ECO:0000256" key="4">
    <source>
        <dbReference type="ARBA" id="ARBA00022741"/>
    </source>
</evidence>
<dbReference type="FunFam" id="3.40.50.300:FF:000991">
    <property type="entry name" value="Dephospho-CoA kinase"/>
    <property type="match status" value="1"/>
</dbReference>
<dbReference type="Proteomes" id="UP000078454">
    <property type="component" value="Unassembled WGS sequence"/>
</dbReference>
<dbReference type="HAMAP" id="MF_00376">
    <property type="entry name" value="Dephospho_CoA_kinase"/>
    <property type="match status" value="1"/>
</dbReference>
<dbReference type="GO" id="GO:0004140">
    <property type="term" value="F:dephospho-CoA kinase activity"/>
    <property type="evidence" value="ECO:0007669"/>
    <property type="project" value="UniProtKB-UniRule"/>
</dbReference>
<evidence type="ECO:0000256" key="6">
    <source>
        <dbReference type="ARBA" id="ARBA00022840"/>
    </source>
</evidence>
<dbReference type="Pfam" id="PF01121">
    <property type="entry name" value="CoaE"/>
    <property type="match status" value="1"/>
</dbReference>
<keyword evidence="6 8" id="KW-0067">ATP-binding</keyword>
<evidence type="ECO:0000256" key="8">
    <source>
        <dbReference type="HAMAP-Rule" id="MF_00376"/>
    </source>
</evidence>
<proteinExistence type="inferred from homology"/>
<comment type="function">
    <text evidence="8">Catalyzes the phosphorylation of the 3'-hydroxyl group of dephosphocoenzyme A to form coenzyme A.</text>
</comment>
<organism evidence="10 11">
    <name type="scientific">Paenibacillus oryzisoli</name>
    <dbReference type="NCBI Taxonomy" id="1850517"/>
    <lineage>
        <taxon>Bacteria</taxon>
        <taxon>Bacillati</taxon>
        <taxon>Bacillota</taxon>
        <taxon>Bacilli</taxon>
        <taxon>Bacillales</taxon>
        <taxon>Paenibacillaceae</taxon>
        <taxon>Paenibacillus</taxon>
    </lineage>
</organism>
<evidence type="ECO:0000256" key="9">
    <source>
        <dbReference type="NCBIfam" id="TIGR00152"/>
    </source>
</evidence>
<keyword evidence="5 8" id="KW-0418">Kinase</keyword>
<dbReference type="PROSITE" id="PS51219">
    <property type="entry name" value="DPCK"/>
    <property type="match status" value="1"/>
</dbReference>
<feature type="binding site" evidence="8">
    <location>
        <begin position="10"/>
        <end position="15"/>
    </location>
    <ligand>
        <name>ATP</name>
        <dbReference type="ChEBI" id="CHEBI:30616"/>
    </ligand>
</feature>
<dbReference type="EC" id="2.7.1.24" evidence="8 9"/>
<comment type="similarity">
    <text evidence="1 8">Belongs to the CoaE family.</text>
</comment>
<keyword evidence="11" id="KW-1185">Reference proteome</keyword>
<dbReference type="GO" id="GO:0005737">
    <property type="term" value="C:cytoplasm"/>
    <property type="evidence" value="ECO:0007669"/>
    <property type="project" value="UniProtKB-SubCell"/>
</dbReference>
<dbReference type="OrthoDB" id="9812943at2"/>
<gene>
    <name evidence="8" type="primary">coaE</name>
    <name evidence="10" type="ORF">A8708_29760</name>
</gene>
<dbReference type="STRING" id="1850517.A8708_29760"/>